<evidence type="ECO:0000259" key="10">
    <source>
        <dbReference type="Pfam" id="PF01743"/>
    </source>
</evidence>
<protein>
    <submittedName>
        <fullName evidence="13">tRNA cytidylyltransferase</fullName>
    </submittedName>
</protein>
<evidence type="ECO:0000256" key="7">
    <source>
        <dbReference type="ARBA" id="ARBA00022842"/>
    </source>
</evidence>
<keyword evidence="4 13" id="KW-0548">Nucleotidyltransferase</keyword>
<dbReference type="Gene3D" id="3.30.460.10">
    <property type="entry name" value="Beta Polymerase, domain 2"/>
    <property type="match status" value="1"/>
</dbReference>
<comment type="similarity">
    <text evidence="9">Belongs to the tRNA nucleotidyltransferase/poly(A) polymerase family.</text>
</comment>
<dbReference type="GO" id="GO:0008033">
    <property type="term" value="P:tRNA processing"/>
    <property type="evidence" value="ECO:0007669"/>
    <property type="project" value="UniProtKB-KW"/>
</dbReference>
<dbReference type="Pfam" id="PF13735">
    <property type="entry name" value="tRNA_NucTran2_2"/>
    <property type="match status" value="1"/>
</dbReference>
<evidence type="ECO:0000256" key="6">
    <source>
        <dbReference type="ARBA" id="ARBA00022741"/>
    </source>
</evidence>
<feature type="domain" description="tRNA nucleotidyltransferase/poly(A) polymerase RNA and SrmB- binding" evidence="11">
    <location>
        <begin position="141"/>
        <end position="202"/>
    </location>
</feature>
<keyword evidence="2 9" id="KW-0808">Transferase</keyword>
<keyword evidence="14" id="KW-1185">Reference proteome</keyword>
<evidence type="ECO:0000259" key="11">
    <source>
        <dbReference type="Pfam" id="PF12627"/>
    </source>
</evidence>
<keyword evidence="3" id="KW-0819">tRNA processing</keyword>
<dbReference type="EMBL" id="CP053085">
    <property type="protein sequence ID" value="QJR34878.1"/>
    <property type="molecule type" value="Genomic_DNA"/>
</dbReference>
<dbReference type="Pfam" id="PF01743">
    <property type="entry name" value="PolyA_pol"/>
    <property type="match status" value="1"/>
</dbReference>
<organism evidence="13 14">
    <name type="scientific">Gemmatimonas groenlandica</name>
    <dbReference type="NCBI Taxonomy" id="2732249"/>
    <lineage>
        <taxon>Bacteria</taxon>
        <taxon>Pseudomonadati</taxon>
        <taxon>Gemmatimonadota</taxon>
        <taxon>Gemmatimonadia</taxon>
        <taxon>Gemmatimonadales</taxon>
        <taxon>Gemmatimonadaceae</taxon>
        <taxon>Gemmatimonas</taxon>
    </lineage>
</organism>
<evidence type="ECO:0000256" key="9">
    <source>
        <dbReference type="RuleBase" id="RU003953"/>
    </source>
</evidence>
<sequence length="399" mass="44037">MRDALLGEAHLDWDLATAATPTQVRKLFRRTVPVGIEFGTIGVLDRDNLMHEVTTFRRDVKTDGRHAVVEFGASLDEDLARRDFTINAIAYDPIDHRLHDPFGGQIDLARRVVRAVGDADARMREDRLRALRAIRFAARFGFEIAPDTWTAIVESAPFLNRLSPERVKQELEKTMEQVLAPSTAFVRWRDAGAFASLVPALADVGDETLRAIDALPRPGLAGRPLRKTLRIAALFSEVGGKPAERALRDLRFSNQDTANVSALVDRWSRFATSLTEAVAAGTLPEDAELRRLAASVGRLRVAAFVRLAAARWTATGGVNPALVRRLHRRMLTIAFREPIELADLALDGDDLRSAGIATGPALGRLLHALLQRVIEEPALNTRDALLEAARDYARLFESA</sequence>
<dbReference type="SUPFAM" id="SSF81301">
    <property type="entry name" value="Nucleotidyltransferase"/>
    <property type="match status" value="1"/>
</dbReference>
<dbReference type="GO" id="GO:0000049">
    <property type="term" value="F:tRNA binding"/>
    <property type="evidence" value="ECO:0007669"/>
    <property type="project" value="TreeGrafter"/>
</dbReference>
<dbReference type="InterPro" id="IPR050264">
    <property type="entry name" value="Bact_CCA-adding_enz_type3_sf"/>
</dbReference>
<dbReference type="PANTHER" id="PTHR46173">
    <property type="entry name" value="CCA TRNA NUCLEOTIDYLTRANSFERASE 1, MITOCHONDRIAL"/>
    <property type="match status" value="1"/>
</dbReference>
<gene>
    <name evidence="13" type="ORF">HKW67_04785</name>
</gene>
<dbReference type="PANTHER" id="PTHR46173:SF1">
    <property type="entry name" value="CCA TRNA NUCLEOTIDYLTRANSFERASE 1, MITOCHONDRIAL"/>
    <property type="match status" value="1"/>
</dbReference>
<proteinExistence type="inferred from homology"/>
<feature type="domain" description="CCA-adding enzyme C-terminal" evidence="12">
    <location>
        <begin position="231"/>
        <end position="389"/>
    </location>
</feature>
<comment type="cofactor">
    <cofactor evidence="1">
        <name>Mg(2+)</name>
        <dbReference type="ChEBI" id="CHEBI:18420"/>
    </cofactor>
</comment>
<dbReference type="InterPro" id="IPR032810">
    <property type="entry name" value="CCA-adding_enz_C"/>
</dbReference>
<feature type="domain" description="Poly A polymerase head" evidence="10">
    <location>
        <begin position="2"/>
        <end position="114"/>
    </location>
</feature>
<accession>A0A6M4ILY0</accession>
<reference evidence="13 14" key="1">
    <citation type="submission" date="2020-05" db="EMBL/GenBank/DDBJ databases">
        <title>Complete genome sequence of Gemmatimonas greenlandica TET16.</title>
        <authorList>
            <person name="Zeng Y."/>
        </authorList>
    </citation>
    <scope>NUCLEOTIDE SEQUENCE [LARGE SCALE GENOMIC DNA]</scope>
    <source>
        <strain evidence="13 14">TET16</strain>
    </source>
</reference>
<evidence type="ECO:0000313" key="13">
    <source>
        <dbReference type="EMBL" id="QJR34878.1"/>
    </source>
</evidence>
<dbReference type="Pfam" id="PF12627">
    <property type="entry name" value="PolyA_pol_RNAbd"/>
    <property type="match status" value="1"/>
</dbReference>
<dbReference type="Proteomes" id="UP000500938">
    <property type="component" value="Chromosome"/>
</dbReference>
<evidence type="ECO:0000256" key="2">
    <source>
        <dbReference type="ARBA" id="ARBA00022679"/>
    </source>
</evidence>
<dbReference type="InterPro" id="IPR002646">
    <property type="entry name" value="PolA_pol_head_dom"/>
</dbReference>
<keyword evidence="6" id="KW-0547">Nucleotide-binding</keyword>
<dbReference type="CDD" id="cd05398">
    <property type="entry name" value="NT_ClassII-CCAase"/>
    <property type="match status" value="1"/>
</dbReference>
<dbReference type="GO" id="GO:0016779">
    <property type="term" value="F:nucleotidyltransferase activity"/>
    <property type="evidence" value="ECO:0007669"/>
    <property type="project" value="UniProtKB-KW"/>
</dbReference>
<dbReference type="InterPro" id="IPR043519">
    <property type="entry name" value="NT_sf"/>
</dbReference>
<dbReference type="Gene3D" id="1.10.246.80">
    <property type="match status" value="1"/>
</dbReference>
<dbReference type="GO" id="GO:0046872">
    <property type="term" value="F:metal ion binding"/>
    <property type="evidence" value="ECO:0007669"/>
    <property type="project" value="UniProtKB-KW"/>
</dbReference>
<dbReference type="InterPro" id="IPR032828">
    <property type="entry name" value="PolyA_RNA-bd"/>
</dbReference>
<evidence type="ECO:0000259" key="12">
    <source>
        <dbReference type="Pfam" id="PF13735"/>
    </source>
</evidence>
<dbReference type="SUPFAM" id="SSF81891">
    <property type="entry name" value="Poly A polymerase C-terminal region-like"/>
    <property type="match status" value="1"/>
</dbReference>
<evidence type="ECO:0000313" key="14">
    <source>
        <dbReference type="Proteomes" id="UP000500938"/>
    </source>
</evidence>
<dbReference type="GO" id="GO:0000166">
    <property type="term" value="F:nucleotide binding"/>
    <property type="evidence" value="ECO:0007669"/>
    <property type="project" value="UniProtKB-KW"/>
</dbReference>
<evidence type="ECO:0000256" key="5">
    <source>
        <dbReference type="ARBA" id="ARBA00022723"/>
    </source>
</evidence>
<evidence type="ECO:0000256" key="1">
    <source>
        <dbReference type="ARBA" id="ARBA00001946"/>
    </source>
</evidence>
<dbReference type="KEGG" id="ggr:HKW67_04785"/>
<dbReference type="AlphaFoldDB" id="A0A6M4ILY0"/>
<keyword evidence="5" id="KW-0479">Metal-binding</keyword>
<dbReference type="Gene3D" id="1.10.3090.10">
    <property type="entry name" value="cca-adding enzyme, domain 2"/>
    <property type="match status" value="1"/>
</dbReference>
<evidence type="ECO:0000256" key="3">
    <source>
        <dbReference type="ARBA" id="ARBA00022694"/>
    </source>
</evidence>
<name>A0A6M4ILY0_9BACT</name>
<keyword evidence="7" id="KW-0460">Magnesium</keyword>
<evidence type="ECO:0000256" key="4">
    <source>
        <dbReference type="ARBA" id="ARBA00022695"/>
    </source>
</evidence>
<evidence type="ECO:0000256" key="8">
    <source>
        <dbReference type="ARBA" id="ARBA00022884"/>
    </source>
</evidence>
<keyword evidence="8 9" id="KW-0694">RNA-binding</keyword>